<dbReference type="EMBL" id="CP025003">
    <property type="protein sequence ID" value="ATZ95674.1"/>
    <property type="molecule type" value="Genomic_DNA"/>
</dbReference>
<evidence type="ECO:0000313" key="16">
    <source>
        <dbReference type="Proteomes" id="UP000231901"/>
    </source>
</evidence>
<evidence type="ECO:0000256" key="1">
    <source>
        <dbReference type="ARBA" id="ARBA00004442"/>
    </source>
</evidence>
<dbReference type="PANTHER" id="PTHR12815:SF47">
    <property type="entry name" value="TRANSLOCATION AND ASSEMBLY MODULE SUBUNIT TAMA"/>
    <property type="match status" value="1"/>
</dbReference>
<feature type="domain" description="Bacterial surface antigen (D15)" evidence="12">
    <location>
        <begin position="295"/>
        <end position="591"/>
    </location>
</feature>
<dbReference type="FunFam" id="2.40.160.50:FF:000003">
    <property type="entry name" value="Outer membrane protein, OMP85 family"/>
    <property type="match status" value="1"/>
</dbReference>
<dbReference type="Pfam" id="PF07244">
    <property type="entry name" value="POTRA"/>
    <property type="match status" value="1"/>
</dbReference>
<organism evidence="15 16">
    <name type="scientific">Dickeya fangzhongdai</name>
    <dbReference type="NCBI Taxonomy" id="1778540"/>
    <lineage>
        <taxon>Bacteria</taxon>
        <taxon>Pseudomonadati</taxon>
        <taxon>Pseudomonadota</taxon>
        <taxon>Gammaproteobacteria</taxon>
        <taxon>Enterobacterales</taxon>
        <taxon>Pectobacteriaceae</taxon>
        <taxon>Dickeya</taxon>
    </lineage>
</organism>
<dbReference type="GO" id="GO:0097347">
    <property type="term" value="C:TAM protein secretion complex"/>
    <property type="evidence" value="ECO:0007669"/>
    <property type="project" value="TreeGrafter"/>
</dbReference>
<keyword evidence="4" id="KW-1134">Transmembrane beta strand</keyword>
<dbReference type="GO" id="GO:0009306">
    <property type="term" value="P:protein secretion"/>
    <property type="evidence" value="ECO:0007669"/>
    <property type="project" value="TreeGrafter"/>
</dbReference>
<dbReference type="InterPro" id="IPR039910">
    <property type="entry name" value="D15-like"/>
</dbReference>
<dbReference type="Proteomes" id="UP000231901">
    <property type="component" value="Chromosome"/>
</dbReference>
<dbReference type="KEGG" id="dfn:CVE23_17900"/>
<dbReference type="FunFam" id="3.10.20.310:FF:000008">
    <property type="entry name" value="Outer membrane protein, OMP85 family"/>
    <property type="match status" value="1"/>
</dbReference>
<evidence type="ECO:0000256" key="3">
    <source>
        <dbReference type="ARBA" id="ARBA00015419"/>
    </source>
</evidence>
<evidence type="ECO:0000256" key="4">
    <source>
        <dbReference type="ARBA" id="ARBA00022452"/>
    </source>
</evidence>
<comment type="subunit">
    <text evidence="10">Interacts with TamB to form the translocation and assembly module (TAM).</text>
</comment>
<evidence type="ECO:0000256" key="7">
    <source>
        <dbReference type="ARBA" id="ARBA00023136"/>
    </source>
</evidence>
<comment type="subcellular location">
    <subcellularLocation>
        <location evidence="1">Cell outer membrane</location>
    </subcellularLocation>
</comment>
<feature type="signal peptide" evidence="11">
    <location>
        <begin position="1"/>
        <end position="36"/>
    </location>
</feature>
<dbReference type="Gene3D" id="2.40.160.50">
    <property type="entry name" value="membrane protein fhac: a member of the omp85/tpsb transporter family"/>
    <property type="match status" value="1"/>
</dbReference>
<dbReference type="InterPro" id="IPR000184">
    <property type="entry name" value="Bac_surfAg_D15"/>
</dbReference>
<keyword evidence="8" id="KW-0998">Cell outer membrane</keyword>
<dbReference type="InterPro" id="IPR035243">
    <property type="entry name" value="TamA_POTRA_Dom_1"/>
</dbReference>
<dbReference type="InterPro" id="IPR010827">
    <property type="entry name" value="BamA/TamA_POTRA"/>
</dbReference>
<evidence type="ECO:0000259" key="13">
    <source>
        <dbReference type="Pfam" id="PF07244"/>
    </source>
</evidence>
<dbReference type="AlphaFoldDB" id="A0A2K8QQ98"/>
<dbReference type="GO" id="GO:0009279">
    <property type="term" value="C:cell outer membrane"/>
    <property type="evidence" value="ECO:0007669"/>
    <property type="project" value="UniProtKB-SubCell"/>
</dbReference>
<keyword evidence="16" id="KW-1185">Reference proteome</keyword>
<evidence type="ECO:0000256" key="2">
    <source>
        <dbReference type="ARBA" id="ARBA00010248"/>
    </source>
</evidence>
<dbReference type="PANTHER" id="PTHR12815">
    <property type="entry name" value="SORTING AND ASSEMBLY MACHINERY SAMM50 PROTEIN FAMILY MEMBER"/>
    <property type="match status" value="1"/>
</dbReference>
<name>A0A2K8QQ98_9GAMM</name>
<evidence type="ECO:0000256" key="9">
    <source>
        <dbReference type="ARBA" id="ARBA00033063"/>
    </source>
</evidence>
<sequence>MTIFIRTKNKFCRRGVMFCRMLGLGSLLLMAAPALAASNVRLQLTGLEGELQKNVRARLSTITPDEVNADGRFRARVDEAIRKGLRALGYYDPEIRFEFIPAQGRGRPVLKVTVKPGEPVKIAGSSIAIRGGAQSDEDYQKLVRQHRPAEGSILNHGAYDDFKSELGTLSMRKGYFDGRFNKSQLGVMPSTHQAWWDIDYDSGTRYRFGKVNFRGSQIQSAYLHNLVPFQEGDVYSAEQLGEFNRRLSATGWFNSVVVAPDFEQGRQSKVLPLDAVLTPRTRNSVETGVGYATDVGPRLKTTWKRPWVNSYGHSLESSLSLSAPEQQLDLSYKIPLLKSPLEQYYLMQGGFKREDLNDTQSDSTSLNLARYWELSSGWQRAVNLRWTLDHFTQANVTNTTMLIYPGLSFNRTRQRGGLMPDWGDTQRYSVDVSNTLWGSDIDFAVFQAQNVWIRSLAEKHRFVARANLGWIETGSFSRVPPSLRFFAGGDRSIRGYKYKSVSPRDSDGKLTGASKLATGSLEYQYNVTGKWWGAVFVDSGEAVNDLARTNLKTGAGIGVRWASPVGPIKFDIARPIGDDDKHGLQFYIGLGPEL</sequence>
<feature type="domain" description="TamA POTRA" evidence="14">
    <location>
        <begin position="42"/>
        <end position="116"/>
    </location>
</feature>
<evidence type="ECO:0000259" key="12">
    <source>
        <dbReference type="Pfam" id="PF01103"/>
    </source>
</evidence>
<feature type="domain" description="POTRA" evidence="13">
    <location>
        <begin position="206"/>
        <end position="263"/>
    </location>
</feature>
<keyword evidence="5" id="KW-0812">Transmembrane</keyword>
<comment type="similarity">
    <text evidence="2">Belongs to the TamA family.</text>
</comment>
<evidence type="ECO:0000256" key="10">
    <source>
        <dbReference type="ARBA" id="ARBA00093548"/>
    </source>
</evidence>
<proteinExistence type="inferred from homology"/>
<evidence type="ECO:0000259" key="14">
    <source>
        <dbReference type="Pfam" id="PF17243"/>
    </source>
</evidence>
<evidence type="ECO:0000313" key="15">
    <source>
        <dbReference type="EMBL" id="ATZ95674.1"/>
    </source>
</evidence>
<keyword evidence="7" id="KW-0472">Membrane</keyword>
<evidence type="ECO:0000256" key="5">
    <source>
        <dbReference type="ARBA" id="ARBA00022692"/>
    </source>
</evidence>
<evidence type="ECO:0000256" key="6">
    <source>
        <dbReference type="ARBA" id="ARBA00022729"/>
    </source>
</evidence>
<reference evidence="16" key="1">
    <citation type="journal article" date="2018" name="Genome Announc.">
        <title>Complete genome sequence of a Dickeya fangzhongdai type strain causing bleeding canker of pear tree trunks.</title>
        <authorList>
            <person name="Zhao Y."/>
            <person name="Tian Y."/>
            <person name="Li X."/>
            <person name="Hu B."/>
        </authorList>
    </citation>
    <scope>NUCLEOTIDE SEQUENCE [LARGE SCALE GENOMIC DNA]</scope>
    <source>
        <strain evidence="16">DSM 101947</strain>
    </source>
</reference>
<evidence type="ECO:0000256" key="8">
    <source>
        <dbReference type="ARBA" id="ARBA00023237"/>
    </source>
</evidence>
<keyword evidence="6 11" id="KW-0732">Signal</keyword>
<dbReference type="Pfam" id="PF17243">
    <property type="entry name" value="POTRA_TamA_1"/>
    <property type="match status" value="1"/>
</dbReference>
<protein>
    <recommendedName>
        <fullName evidence="3">Translocation and assembly module subunit TamA</fullName>
    </recommendedName>
    <alternativeName>
        <fullName evidence="9">Autotransporter assembly factor TamA</fullName>
    </alternativeName>
</protein>
<gene>
    <name evidence="15" type="ORF">CVE23_17900</name>
</gene>
<evidence type="ECO:0000256" key="11">
    <source>
        <dbReference type="SAM" id="SignalP"/>
    </source>
</evidence>
<dbReference type="Gene3D" id="3.10.20.310">
    <property type="entry name" value="membrane protein fhac"/>
    <property type="match status" value="3"/>
</dbReference>
<dbReference type="Pfam" id="PF01103">
    <property type="entry name" value="Omp85"/>
    <property type="match status" value="1"/>
</dbReference>
<accession>A0A2K8QQ98</accession>
<feature type="chain" id="PRO_5014978949" description="Translocation and assembly module subunit TamA" evidence="11">
    <location>
        <begin position="37"/>
        <end position="594"/>
    </location>
</feature>